<evidence type="ECO:0008006" key="3">
    <source>
        <dbReference type="Google" id="ProtNLM"/>
    </source>
</evidence>
<keyword evidence="2" id="KW-1185">Reference proteome</keyword>
<reference evidence="1 2" key="1">
    <citation type="submission" date="2024-12" db="EMBL/GenBank/DDBJ databases">
        <authorList>
            <person name="Lee Y."/>
        </authorList>
    </citation>
    <scope>NUCLEOTIDE SEQUENCE [LARGE SCALE GENOMIC DNA]</scope>
    <source>
        <strain evidence="1 2">03SUJ4</strain>
    </source>
</reference>
<name>A0ABW9KLZ5_9BACT</name>
<dbReference type="RefSeq" id="WP_263414993.1">
    <property type="nucleotide sequence ID" value="NZ_BAABBH010000001.1"/>
</dbReference>
<protein>
    <recommendedName>
        <fullName evidence="3">Lipoprotein</fullName>
    </recommendedName>
</protein>
<dbReference type="Proteomes" id="UP001634747">
    <property type="component" value="Unassembled WGS sequence"/>
</dbReference>
<organism evidence="1 2">
    <name type="scientific">Terriglobus aquaticus</name>
    <dbReference type="NCBI Taxonomy" id="940139"/>
    <lineage>
        <taxon>Bacteria</taxon>
        <taxon>Pseudomonadati</taxon>
        <taxon>Acidobacteriota</taxon>
        <taxon>Terriglobia</taxon>
        <taxon>Terriglobales</taxon>
        <taxon>Acidobacteriaceae</taxon>
        <taxon>Terriglobus</taxon>
    </lineage>
</organism>
<gene>
    <name evidence="1" type="ORF">ACK2TP_13705</name>
</gene>
<comment type="caution">
    <text evidence="1">The sequence shown here is derived from an EMBL/GenBank/DDBJ whole genome shotgun (WGS) entry which is preliminary data.</text>
</comment>
<accession>A0ABW9KLZ5</accession>
<evidence type="ECO:0000313" key="1">
    <source>
        <dbReference type="EMBL" id="MFN2976820.1"/>
    </source>
</evidence>
<evidence type="ECO:0000313" key="2">
    <source>
        <dbReference type="Proteomes" id="UP001634747"/>
    </source>
</evidence>
<dbReference type="EMBL" id="JBJYXY010000001">
    <property type="protein sequence ID" value="MFN2976820.1"/>
    <property type="molecule type" value="Genomic_DNA"/>
</dbReference>
<dbReference type="PROSITE" id="PS51257">
    <property type="entry name" value="PROKAR_LIPOPROTEIN"/>
    <property type="match status" value="1"/>
</dbReference>
<proteinExistence type="predicted"/>
<sequence>MRRSVSVAAPLVAAAAVSLLTGCRPKEMQRCVDENGTVVADNLCDKPGTVQERRPDGHGGFLFIPHVYRPYYGGFGGYNIGDRVSGGSFNAVRGTNYASPLSGGHGFLGGHGISRGGFGSSFHSGS</sequence>